<evidence type="ECO:0000313" key="9">
    <source>
        <dbReference type="Proteomes" id="UP000194265"/>
    </source>
</evidence>
<dbReference type="STRING" id="1660074.CVIC8964_1217"/>
<keyword evidence="2" id="KW-1003">Cell membrane</keyword>
<dbReference type="SUPFAM" id="SSF81342">
    <property type="entry name" value="Transmembrane di-heme cytochromes"/>
    <property type="match status" value="1"/>
</dbReference>
<evidence type="ECO:0000256" key="5">
    <source>
        <dbReference type="ARBA" id="ARBA00023136"/>
    </source>
</evidence>
<dbReference type="Gene3D" id="1.20.950.20">
    <property type="entry name" value="Transmembrane di-heme cytochromes, Chain C"/>
    <property type="match status" value="1"/>
</dbReference>
<protein>
    <submittedName>
        <fullName evidence="8">Cytochrome b</fullName>
    </submittedName>
</protein>
<dbReference type="InterPro" id="IPR011577">
    <property type="entry name" value="Cyt_b561_bac/Ni-Hgenase"/>
</dbReference>
<accession>A0A1X9T269</accession>
<feature type="transmembrane region" description="Helical" evidence="6">
    <location>
        <begin position="118"/>
        <end position="139"/>
    </location>
</feature>
<dbReference type="Pfam" id="PF01292">
    <property type="entry name" value="Ni_hydr_CYTB"/>
    <property type="match status" value="1"/>
</dbReference>
<evidence type="ECO:0000259" key="7">
    <source>
        <dbReference type="Pfam" id="PF01292"/>
    </source>
</evidence>
<dbReference type="GO" id="GO:0009055">
    <property type="term" value="F:electron transfer activity"/>
    <property type="evidence" value="ECO:0007669"/>
    <property type="project" value="InterPro"/>
</dbReference>
<proteinExistence type="predicted"/>
<sequence>MKIYRQSLQNRIIHWGVAISTFGLILTGIFQMPVAKRYGVANIWEWSGEYFEGLVLHYIFAIGLIFFGVYHIVYHSLKKEFDIIPKKGDIKNSYLVIKSMITKDQEPPNQKYLPEQRLAYIAIAFTLFILVFTGLIKTYKNLLGFDIANWVYFWAAQLHNLGMILIIILIIAHLAAFIPKINRFLLISMFSGKVDAKYTLKRHQLWKEGIKEANKVLKNGKDKNE</sequence>
<dbReference type="PANTHER" id="PTHR30485:SF1">
    <property type="entry name" value="CYTOCHROME YDHU-RELATED"/>
    <property type="match status" value="1"/>
</dbReference>
<evidence type="ECO:0000256" key="2">
    <source>
        <dbReference type="ARBA" id="ARBA00022475"/>
    </source>
</evidence>
<evidence type="ECO:0000256" key="3">
    <source>
        <dbReference type="ARBA" id="ARBA00022692"/>
    </source>
</evidence>
<dbReference type="InterPro" id="IPR016174">
    <property type="entry name" value="Di-haem_cyt_TM"/>
</dbReference>
<feature type="transmembrane region" description="Helical" evidence="6">
    <location>
        <begin position="12"/>
        <end position="35"/>
    </location>
</feature>
<organism evidence="8 9">
    <name type="scientific">Campylobacter vicugnae</name>
    <dbReference type="NCBI Taxonomy" id="1660076"/>
    <lineage>
        <taxon>Bacteria</taxon>
        <taxon>Pseudomonadati</taxon>
        <taxon>Campylobacterota</taxon>
        <taxon>Epsilonproteobacteria</taxon>
        <taxon>Campylobacterales</taxon>
        <taxon>Campylobacteraceae</taxon>
        <taxon>Campylobacter</taxon>
    </lineage>
</organism>
<feature type="transmembrane region" description="Helical" evidence="6">
    <location>
        <begin position="55"/>
        <end position="77"/>
    </location>
</feature>
<evidence type="ECO:0000256" key="1">
    <source>
        <dbReference type="ARBA" id="ARBA00004651"/>
    </source>
</evidence>
<keyword evidence="3 6" id="KW-0812">Transmembrane</keyword>
<reference evidence="8 9" key="1">
    <citation type="journal article" date="2017" name="Genome Biol. Evol.">
        <title>Comparative Genomic Analysis Identifies a Campylobacter Clade Deficient in Selenium Metabolism.</title>
        <authorList>
            <person name="Miller W.G."/>
            <person name="Yee E."/>
            <person name="Lopes B.S."/>
            <person name="Chapman M.H."/>
            <person name="Huynh S."/>
            <person name="Bono J.L."/>
            <person name="Parker C.T."/>
            <person name="Strachan N.J.C."/>
            <person name="Forbes K.J."/>
        </authorList>
    </citation>
    <scope>NUCLEOTIDE SEQUENCE [LARGE SCALE GENOMIC DNA]</scope>
    <source>
        <strain evidence="8 9">RM8964</strain>
    </source>
</reference>
<name>A0A1X9T269_9BACT</name>
<comment type="subcellular location">
    <subcellularLocation>
        <location evidence="1">Cell membrane</location>
        <topology evidence="1">Multi-pass membrane protein</topology>
    </subcellularLocation>
</comment>
<evidence type="ECO:0000256" key="6">
    <source>
        <dbReference type="SAM" id="Phobius"/>
    </source>
</evidence>
<dbReference type="InterPro" id="IPR051542">
    <property type="entry name" value="Hydrogenase_cytochrome"/>
</dbReference>
<dbReference type="PANTHER" id="PTHR30485">
    <property type="entry name" value="NI/FE-HYDROGENASE 1 B-TYPE CYTOCHROME SUBUNIT"/>
    <property type="match status" value="1"/>
</dbReference>
<dbReference type="GO" id="GO:0020037">
    <property type="term" value="F:heme binding"/>
    <property type="evidence" value="ECO:0007669"/>
    <property type="project" value="TreeGrafter"/>
</dbReference>
<dbReference type="OrthoDB" id="9787143at2"/>
<dbReference type="Proteomes" id="UP000194265">
    <property type="component" value="Chromosome"/>
</dbReference>
<gene>
    <name evidence="8" type="ORF">CVIC8964_1217</name>
</gene>
<evidence type="ECO:0000313" key="8">
    <source>
        <dbReference type="EMBL" id="ARR02610.1"/>
    </source>
</evidence>
<feature type="domain" description="Cytochrome b561 bacterial/Ni-hydrogenase" evidence="7">
    <location>
        <begin position="6"/>
        <end position="192"/>
    </location>
</feature>
<feature type="transmembrane region" description="Helical" evidence="6">
    <location>
        <begin position="151"/>
        <end position="178"/>
    </location>
</feature>
<dbReference type="EMBL" id="CP018791">
    <property type="protein sequence ID" value="ARR02610.1"/>
    <property type="molecule type" value="Genomic_DNA"/>
</dbReference>
<keyword evidence="5 6" id="KW-0472">Membrane</keyword>
<dbReference type="GO" id="GO:0022904">
    <property type="term" value="P:respiratory electron transport chain"/>
    <property type="evidence" value="ECO:0007669"/>
    <property type="project" value="InterPro"/>
</dbReference>
<dbReference type="AlphaFoldDB" id="A0A1X9T269"/>
<dbReference type="RefSeq" id="WP_086333885.1">
    <property type="nucleotide sequence ID" value="NZ_CP018791.1"/>
</dbReference>
<evidence type="ECO:0000256" key="4">
    <source>
        <dbReference type="ARBA" id="ARBA00022989"/>
    </source>
</evidence>
<dbReference type="GO" id="GO:0005886">
    <property type="term" value="C:plasma membrane"/>
    <property type="evidence" value="ECO:0007669"/>
    <property type="project" value="UniProtKB-SubCell"/>
</dbReference>
<keyword evidence="4 6" id="KW-1133">Transmembrane helix</keyword>